<gene>
    <name evidence="3" type="ORF">DesU5LDRAFT_2657</name>
</gene>
<dbReference type="PANTHER" id="PTHR46268">
    <property type="entry name" value="STRESS RESPONSE PROTEIN NHAX"/>
    <property type="match status" value="1"/>
</dbReference>
<dbReference type="eggNOG" id="COG0589">
    <property type="taxonomic scope" value="Bacteria"/>
</dbReference>
<dbReference type="PANTHER" id="PTHR46268:SF6">
    <property type="entry name" value="UNIVERSAL STRESS PROTEIN UP12"/>
    <property type="match status" value="1"/>
</dbReference>
<dbReference type="Pfam" id="PF00582">
    <property type="entry name" value="Usp"/>
    <property type="match status" value="2"/>
</dbReference>
<dbReference type="HOGENOM" id="CLU_049301_2_1_7"/>
<evidence type="ECO:0000313" key="3">
    <source>
        <dbReference type="EMBL" id="EIG54312.1"/>
    </source>
</evidence>
<dbReference type="Gene3D" id="3.40.50.620">
    <property type="entry name" value="HUPs"/>
    <property type="match status" value="2"/>
</dbReference>
<feature type="domain" description="UspA" evidence="2">
    <location>
        <begin position="149"/>
        <end position="283"/>
    </location>
</feature>
<organism evidence="3">
    <name type="scientific">Desulfovibrio sp. U5L</name>
    <dbReference type="NCBI Taxonomy" id="596152"/>
    <lineage>
        <taxon>Bacteria</taxon>
        <taxon>Pseudomonadati</taxon>
        <taxon>Thermodesulfobacteriota</taxon>
        <taxon>Desulfovibrionia</taxon>
        <taxon>Desulfovibrionales</taxon>
        <taxon>Desulfovibrionaceae</taxon>
        <taxon>Desulfovibrio</taxon>
    </lineage>
</organism>
<accession>I2Q3F6</accession>
<dbReference type="SUPFAM" id="SSF52402">
    <property type="entry name" value="Adenine nucleotide alpha hydrolases-like"/>
    <property type="match status" value="2"/>
</dbReference>
<dbReference type="STRING" id="596152.DesU5LDRAFT_2657"/>
<protein>
    <submittedName>
        <fullName evidence="3">Universal stress protein UspA-like protein</fullName>
    </submittedName>
</protein>
<dbReference type="OrthoDB" id="5497880at2"/>
<name>I2Q3F6_9BACT</name>
<dbReference type="PRINTS" id="PR01438">
    <property type="entry name" value="UNVRSLSTRESS"/>
</dbReference>
<dbReference type="EMBL" id="JH600068">
    <property type="protein sequence ID" value="EIG54312.1"/>
    <property type="molecule type" value="Genomic_DNA"/>
</dbReference>
<evidence type="ECO:0000256" key="1">
    <source>
        <dbReference type="ARBA" id="ARBA00008791"/>
    </source>
</evidence>
<dbReference type="CDD" id="cd00293">
    <property type="entry name" value="USP-like"/>
    <property type="match status" value="2"/>
</dbReference>
<evidence type="ECO:0000259" key="2">
    <source>
        <dbReference type="Pfam" id="PF00582"/>
    </source>
</evidence>
<dbReference type="AlphaFoldDB" id="I2Q3F6"/>
<comment type="similarity">
    <text evidence="1">Belongs to the universal stress protein A family.</text>
</comment>
<feature type="domain" description="UspA" evidence="2">
    <location>
        <begin position="7"/>
        <end position="142"/>
    </location>
</feature>
<sequence length="305" mass="31741">MYLHRPKTIVVGLDGSPASRGAFAQAMVLAASLRGRLVAVAVVPGLGGLERIGRERERRELLRPYEEALTAAGEAAAAASLPLKKVLETGETFERLVDVAEAEEASLVVIGDARRAYMERVLLGRNVAKVIGYSPCDVLVVPEGTALDFSRVVTAVDGSRQSLAAAGRALGLAAAYGGTLSVVSVLDVPVDRHLIYGIFEDIKRRALVATGAVAKAAKARGVPADVLLLEGSPYRVIASFARDACAGCLVLGSYGKSGLRRLLLGSVAERVLALASCPVLVVKVAPGDPDAIAGDADEDFADEAE</sequence>
<reference evidence="3" key="1">
    <citation type="submission" date="2011-11" db="EMBL/GenBank/DDBJ databases">
        <title>Improved High-Quality Draft sequence of Desulfovibrio sp. U5L.</title>
        <authorList>
            <consortium name="US DOE Joint Genome Institute"/>
            <person name="Lucas S."/>
            <person name="Han J."/>
            <person name="Lapidus A."/>
            <person name="Cheng J.-F."/>
            <person name="Goodwin L."/>
            <person name="Pitluck S."/>
            <person name="Peters L."/>
            <person name="Ovchinnikova G."/>
            <person name="Held B."/>
            <person name="Detter J.C."/>
            <person name="Han C."/>
            <person name="Tapia R."/>
            <person name="Land M."/>
            <person name="Hauser L."/>
            <person name="Kyrpides N."/>
            <person name="Ivanova N."/>
            <person name="Pagani I."/>
            <person name="Gabster J."/>
            <person name="Walker C."/>
            <person name="Stolyar S."/>
            <person name="Stahl D."/>
            <person name="Arkin A."/>
            <person name="Dehal P."/>
            <person name="Hazen T."/>
            <person name="Woyke T."/>
        </authorList>
    </citation>
    <scope>NUCLEOTIDE SEQUENCE [LARGE SCALE GENOMIC DNA]</scope>
    <source>
        <strain evidence="3">U5L</strain>
    </source>
</reference>
<dbReference type="InterPro" id="IPR006016">
    <property type="entry name" value="UspA"/>
</dbReference>
<dbReference type="InterPro" id="IPR006015">
    <property type="entry name" value="Universal_stress_UspA"/>
</dbReference>
<proteinExistence type="inferred from homology"/>
<dbReference type="InterPro" id="IPR014729">
    <property type="entry name" value="Rossmann-like_a/b/a_fold"/>
</dbReference>